<sequence length="112" mass="12898">MSHDKRFRQVIVARIRPGTEDAVAGIFRASDETDLPHAIGVRERSLYSLDDLYVHVIEFDKNADEAMSIGVRLPGFSDISEQLKPYIRPYLSTWRSPADASARQFYSWRPDR</sequence>
<evidence type="ECO:0000313" key="2">
    <source>
        <dbReference type="Proteomes" id="UP001197247"/>
    </source>
</evidence>
<dbReference type="InterPro" id="IPR011008">
    <property type="entry name" value="Dimeric_a/b-barrel"/>
</dbReference>
<dbReference type="EMBL" id="JAHBAY010000004">
    <property type="protein sequence ID" value="MBT0769501.1"/>
    <property type="molecule type" value="Genomic_DNA"/>
</dbReference>
<organism evidence="1 2">
    <name type="scientific">Kineosporia corallincola</name>
    <dbReference type="NCBI Taxonomy" id="2835133"/>
    <lineage>
        <taxon>Bacteria</taxon>
        <taxon>Bacillati</taxon>
        <taxon>Actinomycetota</taxon>
        <taxon>Actinomycetes</taxon>
        <taxon>Kineosporiales</taxon>
        <taxon>Kineosporiaceae</taxon>
        <taxon>Kineosporia</taxon>
    </lineage>
</organism>
<dbReference type="RefSeq" id="WP_214155803.1">
    <property type="nucleotide sequence ID" value="NZ_JAHBAY010000004.1"/>
</dbReference>
<evidence type="ECO:0000313" key="1">
    <source>
        <dbReference type="EMBL" id="MBT0769501.1"/>
    </source>
</evidence>
<dbReference type="Proteomes" id="UP001197247">
    <property type="component" value="Unassembled WGS sequence"/>
</dbReference>
<protein>
    <submittedName>
        <fullName evidence="1">TcmI family type II polyketide cyclase</fullName>
    </submittedName>
</protein>
<gene>
    <name evidence="1" type="ORF">KIH74_11255</name>
</gene>
<dbReference type="Pfam" id="PF04673">
    <property type="entry name" value="Cyclase_polyket"/>
    <property type="match status" value="1"/>
</dbReference>
<keyword evidence="2" id="KW-1185">Reference proteome</keyword>
<comment type="caution">
    <text evidence="1">The sequence shown here is derived from an EMBL/GenBank/DDBJ whole genome shotgun (WGS) entry which is preliminary data.</text>
</comment>
<name>A0ABS5TEL3_9ACTN</name>
<accession>A0ABS5TEL3</accession>
<proteinExistence type="predicted"/>
<dbReference type="InterPro" id="IPR006765">
    <property type="entry name" value="Polyketide_synth_cyclase"/>
</dbReference>
<dbReference type="Gene3D" id="3.30.70.1090">
    <property type="entry name" value="Dimeric alpha+beta barrel"/>
    <property type="match status" value="1"/>
</dbReference>
<dbReference type="SUPFAM" id="SSF54909">
    <property type="entry name" value="Dimeric alpha+beta barrel"/>
    <property type="match status" value="1"/>
</dbReference>
<dbReference type="InterPro" id="IPR038474">
    <property type="entry name" value="Polyketide_synth_cyclase_sf"/>
</dbReference>
<reference evidence="1 2" key="1">
    <citation type="submission" date="2021-05" db="EMBL/GenBank/DDBJ databases">
        <title>Kineosporia and Streptomyces sp. nov. two new marine actinobacteria isolated from Coral.</title>
        <authorList>
            <person name="Buangrab K."/>
            <person name="Sutthacheep M."/>
            <person name="Yeemin T."/>
            <person name="Harunari E."/>
            <person name="Igarashi Y."/>
            <person name="Kanchanasin P."/>
            <person name="Tanasupawat S."/>
            <person name="Phongsopitanun W."/>
        </authorList>
    </citation>
    <scope>NUCLEOTIDE SEQUENCE [LARGE SCALE GENOMIC DNA]</scope>
    <source>
        <strain evidence="1 2">J2-2</strain>
    </source>
</reference>